<sequence>MLLQEFKYETKQAKKKMILDYGVYVANRLKDQYILLLYQIDSFYAEVYYDYQEEQIGYIKTFHSTEELKPYLNKIDISPLLPFC</sequence>
<organism evidence="1 2">
    <name type="scientific">Flavisolibacter ginsengisoli DSM 18119</name>
    <dbReference type="NCBI Taxonomy" id="1121884"/>
    <lineage>
        <taxon>Bacteria</taxon>
        <taxon>Pseudomonadati</taxon>
        <taxon>Bacteroidota</taxon>
        <taxon>Chitinophagia</taxon>
        <taxon>Chitinophagales</taxon>
        <taxon>Chitinophagaceae</taxon>
        <taxon>Flavisolibacter</taxon>
    </lineage>
</organism>
<gene>
    <name evidence="1" type="ORF">SAMN02745131_00030</name>
</gene>
<reference evidence="1 2" key="1">
    <citation type="submission" date="2016-11" db="EMBL/GenBank/DDBJ databases">
        <authorList>
            <person name="Jaros S."/>
            <person name="Januszkiewicz K."/>
            <person name="Wedrychowicz H."/>
        </authorList>
    </citation>
    <scope>NUCLEOTIDE SEQUENCE [LARGE SCALE GENOMIC DNA]</scope>
    <source>
        <strain evidence="1 2">DSM 18119</strain>
    </source>
</reference>
<dbReference type="AlphaFoldDB" id="A0A1M4SA00"/>
<dbReference type="OrthoDB" id="676972at2"/>
<evidence type="ECO:0000313" key="1">
    <source>
        <dbReference type="EMBL" id="SHE28975.1"/>
    </source>
</evidence>
<keyword evidence="2" id="KW-1185">Reference proteome</keyword>
<dbReference type="Proteomes" id="UP000184048">
    <property type="component" value="Unassembled WGS sequence"/>
</dbReference>
<protein>
    <submittedName>
        <fullName evidence="1">Uncharacterized protein</fullName>
    </submittedName>
</protein>
<name>A0A1M4SA00_9BACT</name>
<accession>A0A1M4SA00</accession>
<dbReference type="RefSeq" id="WP_072833222.1">
    <property type="nucleotide sequence ID" value="NZ_FQUU01000001.1"/>
</dbReference>
<evidence type="ECO:0000313" key="2">
    <source>
        <dbReference type="Proteomes" id="UP000184048"/>
    </source>
</evidence>
<proteinExistence type="predicted"/>
<dbReference type="STRING" id="1121884.SAMN02745131_00030"/>
<dbReference type="EMBL" id="FQUU01000001">
    <property type="protein sequence ID" value="SHE28975.1"/>
    <property type="molecule type" value="Genomic_DNA"/>
</dbReference>